<name>A0AAD7ZBL4_DIPPU</name>
<evidence type="ECO:0000256" key="1">
    <source>
        <dbReference type="PROSITE-ProRule" id="PRU00529"/>
    </source>
</evidence>
<dbReference type="PROSITE" id="PS51165">
    <property type="entry name" value="THUMP"/>
    <property type="match status" value="1"/>
</dbReference>
<protein>
    <recommendedName>
        <fullName evidence="3">THUMP domain-containing protein</fullName>
    </recommendedName>
</protein>
<organism evidence="4 5">
    <name type="scientific">Diploptera punctata</name>
    <name type="common">Pacific beetle cockroach</name>
    <dbReference type="NCBI Taxonomy" id="6984"/>
    <lineage>
        <taxon>Eukaryota</taxon>
        <taxon>Metazoa</taxon>
        <taxon>Ecdysozoa</taxon>
        <taxon>Arthropoda</taxon>
        <taxon>Hexapoda</taxon>
        <taxon>Insecta</taxon>
        <taxon>Pterygota</taxon>
        <taxon>Neoptera</taxon>
        <taxon>Polyneoptera</taxon>
        <taxon>Dictyoptera</taxon>
        <taxon>Blattodea</taxon>
        <taxon>Blaberoidea</taxon>
        <taxon>Blaberidae</taxon>
        <taxon>Diplopterinae</taxon>
        <taxon>Diploptera</taxon>
    </lineage>
</organism>
<dbReference type="AlphaFoldDB" id="A0AAD7ZBL4"/>
<dbReference type="Gene3D" id="3.30.2300.10">
    <property type="entry name" value="THUMP superfamily"/>
    <property type="match status" value="1"/>
</dbReference>
<evidence type="ECO:0000313" key="4">
    <source>
        <dbReference type="EMBL" id="KAJ9577321.1"/>
    </source>
</evidence>
<accession>A0AAD7ZBL4</accession>
<proteinExistence type="predicted"/>
<dbReference type="PANTHER" id="PTHR13452">
    <property type="entry name" value="THUMP DOMAIN CONTAINING PROTEIN 1-RELATED"/>
    <property type="match status" value="1"/>
</dbReference>
<dbReference type="SUPFAM" id="SSF143437">
    <property type="entry name" value="THUMP domain-like"/>
    <property type="match status" value="1"/>
</dbReference>
<reference evidence="4" key="1">
    <citation type="journal article" date="2023" name="IScience">
        <title>Live-bearing cockroach genome reveals convergent evolutionary mechanisms linked to viviparity in insects and beyond.</title>
        <authorList>
            <person name="Fouks B."/>
            <person name="Harrison M.C."/>
            <person name="Mikhailova A.A."/>
            <person name="Marchal E."/>
            <person name="English S."/>
            <person name="Carruthers M."/>
            <person name="Jennings E.C."/>
            <person name="Chiamaka E.L."/>
            <person name="Frigard R.A."/>
            <person name="Pippel M."/>
            <person name="Attardo G.M."/>
            <person name="Benoit J.B."/>
            <person name="Bornberg-Bauer E."/>
            <person name="Tobe S.S."/>
        </authorList>
    </citation>
    <scope>NUCLEOTIDE SEQUENCE</scope>
    <source>
        <strain evidence="4">Stay&amp;Tobe</strain>
    </source>
</reference>
<dbReference type="GO" id="GO:0006400">
    <property type="term" value="P:tRNA modification"/>
    <property type="evidence" value="ECO:0007669"/>
    <property type="project" value="InterPro"/>
</dbReference>
<dbReference type="GO" id="GO:0003723">
    <property type="term" value="F:RNA binding"/>
    <property type="evidence" value="ECO:0007669"/>
    <property type="project" value="UniProtKB-UniRule"/>
</dbReference>
<feature type="region of interest" description="Disordered" evidence="2">
    <location>
        <begin position="56"/>
        <end position="77"/>
    </location>
</feature>
<feature type="domain" description="THUMP" evidence="3">
    <location>
        <begin position="134"/>
        <end position="231"/>
    </location>
</feature>
<comment type="caution">
    <text evidence="4">The sequence shown here is derived from an EMBL/GenBank/DDBJ whole genome shotgun (WGS) entry which is preliminary data.</text>
</comment>
<evidence type="ECO:0000259" key="3">
    <source>
        <dbReference type="PROSITE" id="PS51165"/>
    </source>
</evidence>
<evidence type="ECO:0000256" key="2">
    <source>
        <dbReference type="SAM" id="MobiDB-lite"/>
    </source>
</evidence>
<dbReference type="EMBL" id="JASPKZ010009366">
    <property type="protein sequence ID" value="KAJ9577321.1"/>
    <property type="molecule type" value="Genomic_DNA"/>
</dbReference>
<dbReference type="InterPro" id="IPR040183">
    <property type="entry name" value="THUMPD1-like"/>
</dbReference>
<reference evidence="4" key="2">
    <citation type="submission" date="2023-05" db="EMBL/GenBank/DDBJ databases">
        <authorList>
            <person name="Fouks B."/>
        </authorList>
    </citation>
    <scope>NUCLEOTIDE SEQUENCE</scope>
    <source>
        <strain evidence="4">Stay&amp;Tobe</strain>
        <tissue evidence="4">Testes</tissue>
    </source>
</reference>
<keyword evidence="1" id="KW-0694">RNA-binding</keyword>
<dbReference type="Proteomes" id="UP001233999">
    <property type="component" value="Unassembled WGS sequence"/>
</dbReference>
<sequence>MARKKREFVLKPGLRGFLCTCNYREKDCIRESYNILIEYADILYGDDKTVATAADSTDTAVTPSAANSEIHGSGSEEEEDIEKALNKELEALKAETKKPTNRRFQVLESGANNCIFIQTTVQEPVELAHHIMKDVESTRKQKTRFLLRLLPIEITCKAYLEDIRKAADTLFDKYFTKEGKTFAVVFNRRNSSGVDRDDLIHNLADMVVRRHPDNRADFETSSDGCVGGDNS</sequence>
<evidence type="ECO:0000313" key="5">
    <source>
        <dbReference type="Proteomes" id="UP001233999"/>
    </source>
</evidence>
<feature type="compositionally biased region" description="Low complexity" evidence="2">
    <location>
        <begin position="56"/>
        <end position="73"/>
    </location>
</feature>
<keyword evidence="5" id="KW-1185">Reference proteome</keyword>
<gene>
    <name evidence="4" type="ORF">L9F63_006104</name>
</gene>
<dbReference type="PANTHER" id="PTHR13452:SF10">
    <property type="entry name" value="THUMP DOMAIN-CONTAINING PROTEIN 1"/>
    <property type="match status" value="1"/>
</dbReference>
<dbReference type="InterPro" id="IPR004114">
    <property type="entry name" value="THUMP_dom"/>
</dbReference>
<dbReference type="CDD" id="cd11717">
    <property type="entry name" value="THUMP_THUMPD1_like"/>
    <property type="match status" value="1"/>
</dbReference>
<dbReference type="Pfam" id="PF02926">
    <property type="entry name" value="THUMP"/>
    <property type="match status" value="1"/>
</dbReference>